<protein>
    <recommendedName>
        <fullName evidence="1">Hemerythrin-like domain-containing protein</fullName>
    </recommendedName>
</protein>
<dbReference type="PANTHER" id="PTHR38048:SF2">
    <property type="entry name" value="HEMERYTHRIN-LIKE DOMAIN-CONTAINING PROTEIN"/>
    <property type="match status" value="1"/>
</dbReference>
<dbReference type="InterPro" id="IPR012312">
    <property type="entry name" value="Hemerythrin-like"/>
</dbReference>
<dbReference type="Gene3D" id="1.20.120.520">
    <property type="entry name" value="nmb1532 protein domain like"/>
    <property type="match status" value="1"/>
</dbReference>
<dbReference type="PANTHER" id="PTHR38048">
    <property type="entry name" value="EXPRESSED PROTEIN"/>
    <property type="match status" value="1"/>
</dbReference>
<dbReference type="Pfam" id="PF01814">
    <property type="entry name" value="Hemerythrin"/>
    <property type="match status" value="1"/>
</dbReference>
<dbReference type="EMBL" id="ML178819">
    <property type="protein sequence ID" value="TFL03953.1"/>
    <property type="molecule type" value="Genomic_DNA"/>
</dbReference>
<feature type="domain" description="Hemerythrin-like" evidence="1">
    <location>
        <begin position="55"/>
        <end position="137"/>
    </location>
</feature>
<proteinExistence type="predicted"/>
<sequence>MPAPYPFVHAFLYPPGSYHEPCEHQAINMAAARNAFVQGINAIVHHAPNITLEKVNPFMTFCLAVFKSIHHHHAGEEAVFFPEIEAKLGKGAVSDNIDEHHLFVSQLAEFEDYLGRSKAGKGPYDAGVVLEKLNSFTDEVETLDPARLRAAFTARELKVIGDKVFKAAMSDVDYHIVMPLVMVSLNPATPWFPPIPLPMRWAIRFYFSWKHADAWEFGAVDFRGRPRLPLPASK</sequence>
<name>A0A5C3QPP3_9AGAR</name>
<dbReference type="STRING" id="1884261.A0A5C3QPP3"/>
<keyword evidence="3" id="KW-1185">Reference proteome</keyword>
<gene>
    <name evidence="2" type="ORF">BDV98DRAFT_590822</name>
</gene>
<dbReference type="Proteomes" id="UP000305067">
    <property type="component" value="Unassembled WGS sequence"/>
</dbReference>
<dbReference type="AlphaFoldDB" id="A0A5C3QPP3"/>
<accession>A0A5C3QPP3</accession>
<dbReference type="OrthoDB" id="58416at2759"/>
<organism evidence="2 3">
    <name type="scientific">Pterulicium gracile</name>
    <dbReference type="NCBI Taxonomy" id="1884261"/>
    <lineage>
        <taxon>Eukaryota</taxon>
        <taxon>Fungi</taxon>
        <taxon>Dikarya</taxon>
        <taxon>Basidiomycota</taxon>
        <taxon>Agaricomycotina</taxon>
        <taxon>Agaricomycetes</taxon>
        <taxon>Agaricomycetidae</taxon>
        <taxon>Agaricales</taxon>
        <taxon>Pleurotineae</taxon>
        <taxon>Pterulaceae</taxon>
        <taxon>Pterulicium</taxon>
    </lineage>
</organism>
<evidence type="ECO:0000259" key="1">
    <source>
        <dbReference type="Pfam" id="PF01814"/>
    </source>
</evidence>
<dbReference type="InterPro" id="IPR053206">
    <property type="entry name" value="Dimeric_xanthone_biosynth"/>
</dbReference>
<evidence type="ECO:0000313" key="2">
    <source>
        <dbReference type="EMBL" id="TFL03953.1"/>
    </source>
</evidence>
<reference evidence="2 3" key="1">
    <citation type="journal article" date="2019" name="Nat. Ecol. Evol.">
        <title>Megaphylogeny resolves global patterns of mushroom evolution.</title>
        <authorList>
            <person name="Varga T."/>
            <person name="Krizsan K."/>
            <person name="Foldi C."/>
            <person name="Dima B."/>
            <person name="Sanchez-Garcia M."/>
            <person name="Sanchez-Ramirez S."/>
            <person name="Szollosi G.J."/>
            <person name="Szarkandi J.G."/>
            <person name="Papp V."/>
            <person name="Albert L."/>
            <person name="Andreopoulos W."/>
            <person name="Angelini C."/>
            <person name="Antonin V."/>
            <person name="Barry K.W."/>
            <person name="Bougher N.L."/>
            <person name="Buchanan P."/>
            <person name="Buyck B."/>
            <person name="Bense V."/>
            <person name="Catcheside P."/>
            <person name="Chovatia M."/>
            <person name="Cooper J."/>
            <person name="Damon W."/>
            <person name="Desjardin D."/>
            <person name="Finy P."/>
            <person name="Geml J."/>
            <person name="Haridas S."/>
            <person name="Hughes K."/>
            <person name="Justo A."/>
            <person name="Karasinski D."/>
            <person name="Kautmanova I."/>
            <person name="Kiss B."/>
            <person name="Kocsube S."/>
            <person name="Kotiranta H."/>
            <person name="LaButti K.M."/>
            <person name="Lechner B.E."/>
            <person name="Liimatainen K."/>
            <person name="Lipzen A."/>
            <person name="Lukacs Z."/>
            <person name="Mihaltcheva S."/>
            <person name="Morgado L.N."/>
            <person name="Niskanen T."/>
            <person name="Noordeloos M.E."/>
            <person name="Ohm R.A."/>
            <person name="Ortiz-Santana B."/>
            <person name="Ovrebo C."/>
            <person name="Racz N."/>
            <person name="Riley R."/>
            <person name="Savchenko A."/>
            <person name="Shiryaev A."/>
            <person name="Soop K."/>
            <person name="Spirin V."/>
            <person name="Szebenyi C."/>
            <person name="Tomsovsky M."/>
            <person name="Tulloss R.E."/>
            <person name="Uehling J."/>
            <person name="Grigoriev I.V."/>
            <person name="Vagvolgyi C."/>
            <person name="Papp T."/>
            <person name="Martin F.M."/>
            <person name="Miettinen O."/>
            <person name="Hibbett D.S."/>
            <person name="Nagy L.G."/>
        </authorList>
    </citation>
    <scope>NUCLEOTIDE SEQUENCE [LARGE SCALE GENOMIC DNA]</scope>
    <source>
        <strain evidence="2 3">CBS 309.79</strain>
    </source>
</reference>
<evidence type="ECO:0000313" key="3">
    <source>
        <dbReference type="Proteomes" id="UP000305067"/>
    </source>
</evidence>